<dbReference type="STRING" id="420778.A0A1S8BD51"/>
<reference evidence="2 3" key="1">
    <citation type="submission" date="2017-01" db="EMBL/GenBank/DDBJ databases">
        <title>Draft genome sequence of Diplodia seriata F98.1, a fungal species involved in grapevine trunk diseases.</title>
        <authorList>
            <person name="Robert-Siegwald G."/>
            <person name="Vallet J."/>
            <person name="Abou-Mansour E."/>
            <person name="Xu J."/>
            <person name="Rey P."/>
            <person name="Bertsch C."/>
            <person name="Rego C."/>
            <person name="Larignon P."/>
            <person name="Fontaine F."/>
            <person name="Lebrun M.-H."/>
        </authorList>
    </citation>
    <scope>NUCLEOTIDE SEQUENCE [LARGE SCALE GENOMIC DNA]</scope>
    <source>
        <strain evidence="2 3">F98.1</strain>
    </source>
</reference>
<dbReference type="SUPFAM" id="SSF52540">
    <property type="entry name" value="P-loop containing nucleoside triphosphate hydrolases"/>
    <property type="match status" value="1"/>
</dbReference>
<dbReference type="InterPro" id="IPR027417">
    <property type="entry name" value="P-loop_NTPase"/>
</dbReference>
<dbReference type="PANTHER" id="PTHR46434">
    <property type="entry name" value="GENETIC INTERACTOR OF PROHIBITINS 3, MITOCHONDRIAL"/>
    <property type="match status" value="1"/>
</dbReference>
<feature type="compositionally biased region" description="Polar residues" evidence="1">
    <location>
        <begin position="665"/>
        <end position="676"/>
    </location>
</feature>
<evidence type="ECO:0000256" key="1">
    <source>
        <dbReference type="SAM" id="MobiDB-lite"/>
    </source>
</evidence>
<sequence>MHRALKPLRSLALSRAELRGLEATVPLFLCPALLDPPVRRLRKSIGSPRALATSARRRTAQDVSRSSAAEPLHHAPTPPVPSLPLSCPGCGAPSQTVDRTAVGYYSASRKAVKAFLAPRTRPSSEEEEDAVYKQALQNLDHSLKAQLAVPEEDHVSAVDAPSQLSQPPPAPVCDRCHDLLNHAAGVPIHHPSLDSIERTIAESPYKHNHIYHVLDAADFPMSVVPNLTTALKLSSLRSQNRRSKHREYSHGRVADVSFIITRSDLLAPMKVQVDSLMPYLVEVLRDALGRTGRNVRLGNVRCVSAKRGWWTKEVKEKIWERGGAGWMVGKVNVGKSNLFEVVFPKGRNSSPNIDKVRNATTLEAVSPKAITPLDAGQTLTSNEQEDDEVTLIDETSLLPPAQREVPYPVMPTISSLPGTTASPIRVPFGNGRGELIDLPGLARTSLDDYVRPQHRLDLVMKGRVTPERISVKPGQSLLLGGGLVRITPTTPNLVYLMHPFVPLAPHVTSTQKALAIEAGERESGIASILKEGVGEKMRSAGLFSLRWDVTKVQAGPLTRKDAVALNPERLPFTVWATDILIEGVGWVEIVAQTRKSQKSFRNNGDTDAFSEVAPETTEVPHPEVEVVTPEGQFIGSRRPMNAWILNKPKKKTSDLRTRPRRSMASVKNQRQKGTTT</sequence>
<gene>
    <name evidence="2" type="ORF">BK809_0004094</name>
</gene>
<comment type="caution">
    <text evidence="2">The sequence shown here is derived from an EMBL/GenBank/DDBJ whole genome shotgun (WGS) entry which is preliminary data.</text>
</comment>
<dbReference type="Gene3D" id="3.40.50.300">
    <property type="entry name" value="P-loop containing nucleotide triphosphate hydrolases"/>
    <property type="match status" value="1"/>
</dbReference>
<dbReference type="GO" id="GO:0005739">
    <property type="term" value="C:mitochondrion"/>
    <property type="evidence" value="ECO:0007669"/>
    <property type="project" value="TreeGrafter"/>
</dbReference>
<dbReference type="InterPro" id="IPR050896">
    <property type="entry name" value="Mito_lipid_metab_GTPase"/>
</dbReference>
<name>A0A1S8BD51_9PEZI</name>
<dbReference type="AlphaFoldDB" id="A0A1S8BD51"/>
<feature type="region of interest" description="Disordered" evidence="1">
    <location>
        <begin position="47"/>
        <end position="81"/>
    </location>
</feature>
<feature type="region of interest" description="Disordered" evidence="1">
    <location>
        <begin position="638"/>
        <end position="676"/>
    </location>
</feature>
<accession>A0A1S8BD51</accession>
<evidence type="ECO:0000313" key="3">
    <source>
        <dbReference type="Proteomes" id="UP000190776"/>
    </source>
</evidence>
<evidence type="ECO:0000313" key="2">
    <source>
        <dbReference type="EMBL" id="OMP85424.1"/>
    </source>
</evidence>
<proteinExistence type="predicted"/>
<organism evidence="2 3">
    <name type="scientific">Diplodia seriata</name>
    <dbReference type="NCBI Taxonomy" id="420778"/>
    <lineage>
        <taxon>Eukaryota</taxon>
        <taxon>Fungi</taxon>
        <taxon>Dikarya</taxon>
        <taxon>Ascomycota</taxon>
        <taxon>Pezizomycotina</taxon>
        <taxon>Dothideomycetes</taxon>
        <taxon>Dothideomycetes incertae sedis</taxon>
        <taxon>Botryosphaeriales</taxon>
        <taxon>Botryosphaeriaceae</taxon>
        <taxon>Diplodia</taxon>
    </lineage>
</organism>
<dbReference type="PANTHER" id="PTHR46434:SF1">
    <property type="entry name" value="GENETIC INTERACTOR OF PROHIBITINS 3, MITOCHONDRIAL"/>
    <property type="match status" value="1"/>
</dbReference>
<protein>
    <submittedName>
        <fullName evidence="2">Genetic interactor of prohibitins 3, mitochondrial</fullName>
    </submittedName>
</protein>
<dbReference type="EMBL" id="MSZU01000084">
    <property type="protein sequence ID" value="OMP85424.1"/>
    <property type="molecule type" value="Genomic_DNA"/>
</dbReference>
<dbReference type="Proteomes" id="UP000190776">
    <property type="component" value="Unassembled WGS sequence"/>
</dbReference>
<dbReference type="OrthoDB" id="1696305at2759"/>